<comment type="caution">
    <text evidence="2">The sequence shown here is derived from an EMBL/GenBank/DDBJ whole genome shotgun (WGS) entry which is preliminary data.</text>
</comment>
<sequence>PKWSDFKEKLNQIKNSENPILTHEEFKRRFLEDEESSLSVSSEEASNQKLISSANDDANAKSSSS</sequence>
<evidence type="ECO:0000313" key="3">
    <source>
        <dbReference type="Proteomes" id="UP000789739"/>
    </source>
</evidence>
<gene>
    <name evidence="2" type="ORF">PBRASI_LOCUS10479</name>
</gene>
<dbReference type="EMBL" id="CAJVPI010003178">
    <property type="protein sequence ID" value="CAG8655275.1"/>
    <property type="molecule type" value="Genomic_DNA"/>
</dbReference>
<name>A0A9N9DWJ0_9GLOM</name>
<evidence type="ECO:0000256" key="1">
    <source>
        <dbReference type="SAM" id="MobiDB-lite"/>
    </source>
</evidence>
<feature type="region of interest" description="Disordered" evidence="1">
    <location>
        <begin position="32"/>
        <end position="65"/>
    </location>
</feature>
<keyword evidence="3" id="KW-1185">Reference proteome</keyword>
<protein>
    <submittedName>
        <fullName evidence="2">9470_t:CDS:1</fullName>
    </submittedName>
</protein>
<feature type="compositionally biased region" description="Low complexity" evidence="1">
    <location>
        <begin position="52"/>
        <end position="65"/>
    </location>
</feature>
<proteinExistence type="predicted"/>
<organism evidence="2 3">
    <name type="scientific">Paraglomus brasilianum</name>
    <dbReference type="NCBI Taxonomy" id="144538"/>
    <lineage>
        <taxon>Eukaryota</taxon>
        <taxon>Fungi</taxon>
        <taxon>Fungi incertae sedis</taxon>
        <taxon>Mucoromycota</taxon>
        <taxon>Glomeromycotina</taxon>
        <taxon>Glomeromycetes</taxon>
        <taxon>Paraglomerales</taxon>
        <taxon>Paraglomeraceae</taxon>
        <taxon>Paraglomus</taxon>
    </lineage>
</organism>
<evidence type="ECO:0000313" key="2">
    <source>
        <dbReference type="EMBL" id="CAG8655275.1"/>
    </source>
</evidence>
<reference evidence="2" key="1">
    <citation type="submission" date="2021-06" db="EMBL/GenBank/DDBJ databases">
        <authorList>
            <person name="Kallberg Y."/>
            <person name="Tangrot J."/>
            <person name="Rosling A."/>
        </authorList>
    </citation>
    <scope>NUCLEOTIDE SEQUENCE</scope>
    <source>
        <strain evidence="2">BR232B</strain>
    </source>
</reference>
<dbReference type="Proteomes" id="UP000789739">
    <property type="component" value="Unassembled WGS sequence"/>
</dbReference>
<accession>A0A9N9DWJ0</accession>
<dbReference type="AlphaFoldDB" id="A0A9N9DWJ0"/>
<feature type="non-terminal residue" evidence="2">
    <location>
        <position position="1"/>
    </location>
</feature>